<dbReference type="AlphaFoldDB" id="A0A6A6TSJ8"/>
<dbReference type="PRINTS" id="PR00081">
    <property type="entry name" value="GDHRDH"/>
</dbReference>
<accession>A0A6A6TSJ8</accession>
<evidence type="ECO:0000256" key="1">
    <source>
        <dbReference type="ARBA" id="ARBA00023002"/>
    </source>
</evidence>
<dbReference type="Pfam" id="PF00106">
    <property type="entry name" value="adh_short"/>
    <property type="match status" value="1"/>
</dbReference>
<dbReference type="Gene3D" id="3.40.50.720">
    <property type="entry name" value="NAD(P)-binding Rossmann-like Domain"/>
    <property type="match status" value="1"/>
</dbReference>
<protein>
    <submittedName>
        <fullName evidence="2">Short-chain dehydrogenase</fullName>
    </submittedName>
</protein>
<organism evidence="2 3">
    <name type="scientific">Lophiostoma macrostomum CBS 122681</name>
    <dbReference type="NCBI Taxonomy" id="1314788"/>
    <lineage>
        <taxon>Eukaryota</taxon>
        <taxon>Fungi</taxon>
        <taxon>Dikarya</taxon>
        <taxon>Ascomycota</taxon>
        <taxon>Pezizomycotina</taxon>
        <taxon>Dothideomycetes</taxon>
        <taxon>Pleosporomycetidae</taxon>
        <taxon>Pleosporales</taxon>
        <taxon>Lophiostomataceae</taxon>
        <taxon>Lophiostoma</taxon>
    </lineage>
</organism>
<dbReference type="InterPro" id="IPR036291">
    <property type="entry name" value="NAD(P)-bd_dom_sf"/>
</dbReference>
<keyword evidence="1" id="KW-0560">Oxidoreductase</keyword>
<proteinExistence type="predicted"/>
<evidence type="ECO:0000313" key="3">
    <source>
        <dbReference type="Proteomes" id="UP000799324"/>
    </source>
</evidence>
<dbReference type="PANTHER" id="PTHR43157">
    <property type="entry name" value="PHOSPHATIDYLINOSITOL-GLYCAN BIOSYNTHESIS CLASS F PROTEIN-RELATED"/>
    <property type="match status" value="1"/>
</dbReference>
<dbReference type="GO" id="GO:0016491">
    <property type="term" value="F:oxidoreductase activity"/>
    <property type="evidence" value="ECO:0007669"/>
    <property type="project" value="UniProtKB-KW"/>
</dbReference>
<sequence>MSFLGFLYSQWLARLPYPTASYAGKTIIVTGSNVGLGKEAARHFTRLGASSVILAVRSIDKGNAAKEDIESTTGVSEAIIKVWQLDMASYDSVKEFATRVQQLPRVDIFLANAGVAKGEWTLTEGTETQIAINVISTFLLSLLVLPKLKETATRFNTRPTLSITSSGAHAHTTFPQKFASEGKIFDTLNDEKQVEPNERYPISKLLEIYPVREIAARHPAATFPVTINCINPGLCKSELAREAGWQLAIMKFLFARSTEVGSRTLVHACTQGAETHGGYLSDCRLDEPGPVVTDQDGRKVQPRVWDELARKLETISPGCTSSL</sequence>
<dbReference type="SUPFAM" id="SSF51735">
    <property type="entry name" value="NAD(P)-binding Rossmann-fold domains"/>
    <property type="match status" value="1"/>
</dbReference>
<reference evidence="2" key="1">
    <citation type="journal article" date="2020" name="Stud. Mycol.">
        <title>101 Dothideomycetes genomes: a test case for predicting lifestyles and emergence of pathogens.</title>
        <authorList>
            <person name="Haridas S."/>
            <person name="Albert R."/>
            <person name="Binder M."/>
            <person name="Bloem J."/>
            <person name="Labutti K."/>
            <person name="Salamov A."/>
            <person name="Andreopoulos B."/>
            <person name="Baker S."/>
            <person name="Barry K."/>
            <person name="Bills G."/>
            <person name="Bluhm B."/>
            <person name="Cannon C."/>
            <person name="Castanera R."/>
            <person name="Culley D."/>
            <person name="Daum C."/>
            <person name="Ezra D."/>
            <person name="Gonzalez J."/>
            <person name="Henrissat B."/>
            <person name="Kuo A."/>
            <person name="Liang C."/>
            <person name="Lipzen A."/>
            <person name="Lutzoni F."/>
            <person name="Magnuson J."/>
            <person name="Mondo S."/>
            <person name="Nolan M."/>
            <person name="Ohm R."/>
            <person name="Pangilinan J."/>
            <person name="Park H.-J."/>
            <person name="Ramirez L."/>
            <person name="Alfaro M."/>
            <person name="Sun H."/>
            <person name="Tritt A."/>
            <person name="Yoshinaga Y."/>
            <person name="Zwiers L.-H."/>
            <person name="Turgeon B."/>
            <person name="Goodwin S."/>
            <person name="Spatafora J."/>
            <person name="Crous P."/>
            <person name="Grigoriev I."/>
        </authorList>
    </citation>
    <scope>NUCLEOTIDE SEQUENCE</scope>
    <source>
        <strain evidence="2">CBS 122681</strain>
    </source>
</reference>
<keyword evidence="3" id="KW-1185">Reference proteome</keyword>
<gene>
    <name evidence="2" type="ORF">K491DRAFT_753280</name>
</gene>
<evidence type="ECO:0000313" key="2">
    <source>
        <dbReference type="EMBL" id="KAF2662137.1"/>
    </source>
</evidence>
<dbReference type="PANTHER" id="PTHR43157:SF31">
    <property type="entry name" value="PHOSPHATIDYLINOSITOL-GLYCAN BIOSYNTHESIS CLASS F PROTEIN"/>
    <property type="match status" value="1"/>
</dbReference>
<name>A0A6A6TSJ8_9PLEO</name>
<dbReference type="EMBL" id="MU004290">
    <property type="protein sequence ID" value="KAF2662137.1"/>
    <property type="molecule type" value="Genomic_DNA"/>
</dbReference>
<dbReference type="InterPro" id="IPR002347">
    <property type="entry name" value="SDR_fam"/>
</dbReference>
<dbReference type="OrthoDB" id="542013at2759"/>
<dbReference type="Proteomes" id="UP000799324">
    <property type="component" value="Unassembled WGS sequence"/>
</dbReference>